<evidence type="ECO:0000259" key="14">
    <source>
        <dbReference type="PROSITE" id="PS50893"/>
    </source>
</evidence>
<gene>
    <name evidence="15" type="primary">ccmA</name>
    <name evidence="15" type="ORF">H0266_17870</name>
</gene>
<comment type="subunit">
    <text evidence="11">The complex is composed of two ATP-binding proteins (OpuCA), two transmembrane proteins (OpuCB and OpuCD) and a solute-binding protein (OpuCC).</text>
</comment>
<evidence type="ECO:0000256" key="10">
    <source>
        <dbReference type="ARBA" id="ARBA00052482"/>
    </source>
</evidence>
<dbReference type="AlphaFoldDB" id="A0A838CXV2"/>
<protein>
    <recommendedName>
        <fullName evidence="13">Carnitine transport ATP-binding protein OpuCA</fullName>
        <ecNumber evidence="12">7.6.2.9</ecNumber>
    </recommendedName>
</protein>
<keyword evidence="4" id="KW-0547">Nucleotide-binding</keyword>
<keyword evidence="9" id="KW-0472">Membrane</keyword>
<evidence type="ECO:0000256" key="13">
    <source>
        <dbReference type="ARBA" id="ARBA00070305"/>
    </source>
</evidence>
<keyword evidence="7" id="KW-0408">Iron</keyword>
<keyword evidence="5" id="KW-0201">Cytochrome c-type biogenesis</keyword>
<evidence type="ECO:0000256" key="9">
    <source>
        <dbReference type="ARBA" id="ARBA00023136"/>
    </source>
</evidence>
<keyword evidence="6 15" id="KW-0067">ATP-binding</keyword>
<dbReference type="PANTHER" id="PTHR42781">
    <property type="entry name" value="SPERMIDINE/PUTRESCINE IMPORT ATP-BINDING PROTEIN POTA"/>
    <property type="match status" value="1"/>
</dbReference>
<dbReference type="CDD" id="cd03259">
    <property type="entry name" value="ABC_Carb_Solutes_like"/>
    <property type="match status" value="1"/>
</dbReference>
<dbReference type="GO" id="GO:0016020">
    <property type="term" value="C:membrane"/>
    <property type="evidence" value="ECO:0007669"/>
    <property type="project" value="InterPro"/>
</dbReference>
<dbReference type="SMART" id="SM00382">
    <property type="entry name" value="AAA"/>
    <property type="match status" value="1"/>
</dbReference>
<dbReference type="EMBL" id="JACEFG010000004">
    <property type="protein sequence ID" value="MBA2176761.1"/>
    <property type="molecule type" value="Genomic_DNA"/>
</dbReference>
<reference evidence="15 16" key="1">
    <citation type="journal article" date="2004" name="Extremophiles">
        <title>Halobacillus locisalis sp. nov., a halophilic bacterium isolated from a marine solar saltern of the Yellow Sea in Korea.</title>
        <authorList>
            <person name="Yoon J.H."/>
            <person name="Kang K.H."/>
            <person name="Oh T.K."/>
            <person name="Park Y.H."/>
        </authorList>
    </citation>
    <scope>NUCLEOTIDE SEQUENCE [LARGE SCALE GENOMIC DNA]</scope>
    <source>
        <strain evidence="15 16">KCTC 3788</strain>
    </source>
</reference>
<sequence>MNSSLEIKDMTKQFQQQMILKDVSFTLNKGEILSIVGPSGSGKTTLLRILAGLETPTSGTVSISGKDVTRKKANKRNLSLVFQQPLLFPHMTVKENIRYGAKLAKKNDEDKIISLLDAIGLSSYADHYPSEISGGQQQRVALARAMATEPEVILFDEPFSSLDPQLRQGLRLWVRDFLAERAITSIFVTHDTEEAMLMGDRVALFNEGVFQQIDEPKVLHQSPANPFVANFLGGHLVLNDERYIPLPSCLLHPPESNEAHETYQGIVEHVTYQHGQTIGHVYIDTLNKKISLPIGDLSTKEELHLYLPSSQIKPFRGNHT</sequence>
<evidence type="ECO:0000313" key="16">
    <source>
        <dbReference type="Proteomes" id="UP000571017"/>
    </source>
</evidence>
<dbReference type="InterPro" id="IPR017871">
    <property type="entry name" value="ABC_transporter-like_CS"/>
</dbReference>
<feature type="domain" description="ABC transporter" evidence="14">
    <location>
        <begin position="5"/>
        <end position="232"/>
    </location>
</feature>
<dbReference type="PROSITE" id="PS00211">
    <property type="entry name" value="ABC_TRANSPORTER_1"/>
    <property type="match status" value="1"/>
</dbReference>
<dbReference type="Gene3D" id="3.40.50.300">
    <property type="entry name" value="P-loop containing nucleotide triphosphate hydrolases"/>
    <property type="match status" value="1"/>
</dbReference>
<organism evidence="15 16">
    <name type="scientific">Halobacillus locisalis</name>
    <dbReference type="NCBI Taxonomy" id="220753"/>
    <lineage>
        <taxon>Bacteria</taxon>
        <taxon>Bacillati</taxon>
        <taxon>Bacillota</taxon>
        <taxon>Bacilli</taxon>
        <taxon>Bacillales</taxon>
        <taxon>Bacillaceae</taxon>
        <taxon>Halobacillus</taxon>
    </lineage>
</organism>
<dbReference type="InterPro" id="IPR050093">
    <property type="entry name" value="ABC_SmlMolc_Importer"/>
</dbReference>
<dbReference type="PROSITE" id="PS50893">
    <property type="entry name" value="ABC_TRANSPORTER_2"/>
    <property type="match status" value="1"/>
</dbReference>
<dbReference type="PANTHER" id="PTHR42781:SF4">
    <property type="entry name" value="SPERMIDINE_PUTRESCINE IMPORT ATP-BINDING PROTEIN POTA"/>
    <property type="match status" value="1"/>
</dbReference>
<keyword evidence="16" id="KW-1185">Reference proteome</keyword>
<evidence type="ECO:0000256" key="5">
    <source>
        <dbReference type="ARBA" id="ARBA00022748"/>
    </source>
</evidence>
<dbReference type="InterPro" id="IPR003593">
    <property type="entry name" value="AAA+_ATPase"/>
</dbReference>
<dbReference type="GO" id="GO:0005524">
    <property type="term" value="F:ATP binding"/>
    <property type="evidence" value="ECO:0007669"/>
    <property type="project" value="UniProtKB-KW"/>
</dbReference>
<dbReference type="InterPro" id="IPR015853">
    <property type="entry name" value="ABC_transpr_FbpC"/>
</dbReference>
<keyword evidence="3" id="KW-0410">Iron transport</keyword>
<dbReference type="GO" id="GO:0015408">
    <property type="term" value="F:ABC-type ferric iron transporter activity"/>
    <property type="evidence" value="ECO:0007669"/>
    <property type="project" value="InterPro"/>
</dbReference>
<proteinExistence type="predicted"/>
<evidence type="ECO:0000256" key="8">
    <source>
        <dbReference type="ARBA" id="ARBA00023065"/>
    </source>
</evidence>
<dbReference type="NCBIfam" id="TIGR01189">
    <property type="entry name" value="ccmA"/>
    <property type="match status" value="1"/>
</dbReference>
<name>A0A838CXV2_9BACI</name>
<evidence type="ECO:0000256" key="4">
    <source>
        <dbReference type="ARBA" id="ARBA00022741"/>
    </source>
</evidence>
<dbReference type="GO" id="GO:0017004">
    <property type="term" value="P:cytochrome complex assembly"/>
    <property type="evidence" value="ECO:0007669"/>
    <property type="project" value="UniProtKB-KW"/>
</dbReference>
<keyword evidence="1" id="KW-0813">Transport</keyword>
<dbReference type="GO" id="GO:0015418">
    <property type="term" value="F:ABC-type quaternary ammonium compound transporting activity"/>
    <property type="evidence" value="ECO:0007669"/>
    <property type="project" value="UniProtKB-EC"/>
</dbReference>
<evidence type="ECO:0000256" key="11">
    <source>
        <dbReference type="ARBA" id="ARBA00063934"/>
    </source>
</evidence>
<dbReference type="InterPro" id="IPR027417">
    <property type="entry name" value="P-loop_NTPase"/>
</dbReference>
<keyword evidence="8" id="KW-0406">Ion transport</keyword>
<dbReference type="Pfam" id="PF00005">
    <property type="entry name" value="ABC_tran"/>
    <property type="match status" value="1"/>
</dbReference>
<keyword evidence="2" id="KW-1003">Cell membrane</keyword>
<dbReference type="RefSeq" id="WP_181473813.1">
    <property type="nucleotide sequence ID" value="NZ_JACEFG010000004.1"/>
</dbReference>
<dbReference type="Proteomes" id="UP000571017">
    <property type="component" value="Unassembled WGS sequence"/>
</dbReference>
<evidence type="ECO:0000256" key="3">
    <source>
        <dbReference type="ARBA" id="ARBA00022496"/>
    </source>
</evidence>
<evidence type="ECO:0000313" key="15">
    <source>
        <dbReference type="EMBL" id="MBA2176761.1"/>
    </source>
</evidence>
<evidence type="ECO:0000256" key="7">
    <source>
        <dbReference type="ARBA" id="ARBA00023004"/>
    </source>
</evidence>
<evidence type="ECO:0000256" key="12">
    <source>
        <dbReference type="ARBA" id="ARBA00066388"/>
    </source>
</evidence>
<dbReference type="EC" id="7.6.2.9" evidence="12"/>
<dbReference type="SUPFAM" id="SSF52540">
    <property type="entry name" value="P-loop containing nucleoside triphosphate hydrolases"/>
    <property type="match status" value="1"/>
</dbReference>
<comment type="caution">
    <text evidence="15">The sequence shown here is derived from an EMBL/GenBank/DDBJ whole genome shotgun (WGS) entry which is preliminary data.</text>
</comment>
<evidence type="ECO:0000256" key="2">
    <source>
        <dbReference type="ARBA" id="ARBA00022475"/>
    </source>
</evidence>
<comment type="catalytic activity">
    <reaction evidence="10">
        <text>a quaternary ammonium(out) + ATP + H2O = a quaternary ammonium(in) + ADP + phosphate + H(+)</text>
        <dbReference type="Rhea" id="RHEA:11036"/>
        <dbReference type="ChEBI" id="CHEBI:15377"/>
        <dbReference type="ChEBI" id="CHEBI:15378"/>
        <dbReference type="ChEBI" id="CHEBI:30616"/>
        <dbReference type="ChEBI" id="CHEBI:35267"/>
        <dbReference type="ChEBI" id="CHEBI:43474"/>
        <dbReference type="ChEBI" id="CHEBI:456216"/>
        <dbReference type="EC" id="7.6.2.9"/>
    </reaction>
</comment>
<dbReference type="InterPro" id="IPR005895">
    <property type="entry name" value="ABC_transptr_haem_export_CcmA"/>
</dbReference>
<evidence type="ECO:0000256" key="6">
    <source>
        <dbReference type="ARBA" id="ARBA00022840"/>
    </source>
</evidence>
<evidence type="ECO:0000256" key="1">
    <source>
        <dbReference type="ARBA" id="ARBA00022448"/>
    </source>
</evidence>
<dbReference type="FunFam" id="3.40.50.300:FF:000425">
    <property type="entry name" value="Probable ABC transporter, ATP-binding subunit"/>
    <property type="match status" value="1"/>
</dbReference>
<accession>A0A838CXV2</accession>
<dbReference type="InterPro" id="IPR003439">
    <property type="entry name" value="ABC_transporter-like_ATP-bd"/>
</dbReference>
<dbReference type="GO" id="GO:0016887">
    <property type="term" value="F:ATP hydrolysis activity"/>
    <property type="evidence" value="ECO:0007669"/>
    <property type="project" value="InterPro"/>
</dbReference>